<dbReference type="PANTHER" id="PTHR46116:SF39">
    <property type="entry name" value="BACULOVIRAL IAP REPEAT-CONTAINING PROTEIN 6"/>
    <property type="match status" value="1"/>
</dbReference>
<proteinExistence type="predicted"/>
<gene>
    <name evidence="4" type="ORF">TRIADDRAFT_26979</name>
</gene>
<dbReference type="InParanoid" id="B3S0V0"/>
<dbReference type="PANTHER" id="PTHR46116">
    <property type="entry name" value="(E3-INDEPENDENT) E2 UBIQUITIN-CONJUGATING ENZYME"/>
    <property type="match status" value="1"/>
</dbReference>
<evidence type="ECO:0000313" key="5">
    <source>
        <dbReference type="Proteomes" id="UP000009022"/>
    </source>
</evidence>
<protein>
    <recommendedName>
        <fullName evidence="3">UBC core domain-containing protein</fullName>
    </recommendedName>
</protein>
<dbReference type="RefSeq" id="XP_002113235.1">
    <property type="nucleotide sequence ID" value="XM_002113199.1"/>
</dbReference>
<accession>B3S0V0</accession>
<sequence>MAAMPPHSLLSFGMFLNLNGFAEKLLSNETSARWLFRLTSGVEISTEGGNISTVAGKLSLPLKPFTALESLFHEIQFSCSEGIDLRTEAIELGIMHLLITCLKIFGHLEPFISIDQNSVGKPIASAIYLEKSRDHDLYYMAKGTGFGTGSIASNWDVDQLLIVQQIEESHINAILNVITSFLEYDKSTYLSLDTRVKDTISTILKKLALLFKESNFVVFINNCLRNDSVLDIAHHIPMYQSLLNVVRNIAKWPTLIPLLAPDVTSSEGSDGVVDFIKNLKSCIEIYLGRLRPSKKGTFKNGDKMIDEEDQDRKNIASLIPNILTTLEIVENGIASYRNVNEDMPTLVNTNADINEEQHDGDSDQNYVAKMRSLQFDTYCITTETDENETIFNVRYHYASAVRSAIANGSDSGSSERARRLAQEAAALSNSLPLSASSSVFVRCDEERLDIMKVIVTGPSGTPYANGCFEFDTYFPPEYPNVPMQITLITTGNHTVRFNPNLYNEGKVCLSILNTWVGRPEEKWSPQTSNFLQVLVSIQSLILVSEPYFNEPGYERSYNTPHGQQASLEYSANIRQATVRWAMLEQLRNPPSGFEDVIQSHFAMKRSEILKQCQNWREEYEDIVKNHSKKASKAFVNSLELLKKHINKLQEELKKL</sequence>
<dbReference type="CTD" id="6754448"/>
<dbReference type="InterPro" id="IPR000608">
    <property type="entry name" value="UBC"/>
</dbReference>
<dbReference type="GO" id="GO:0005634">
    <property type="term" value="C:nucleus"/>
    <property type="evidence" value="ECO:0000318"/>
    <property type="project" value="GO_Central"/>
</dbReference>
<dbReference type="PhylomeDB" id="B3S0V0"/>
<dbReference type="AlphaFoldDB" id="B3S0V0"/>
<dbReference type="SMART" id="SM00212">
    <property type="entry name" value="UBCc"/>
    <property type="match status" value="1"/>
</dbReference>
<dbReference type="CDD" id="cd23810">
    <property type="entry name" value="UBCc_BIRC6"/>
    <property type="match status" value="1"/>
</dbReference>
<dbReference type="GO" id="GO:0005802">
    <property type="term" value="C:trans-Golgi network"/>
    <property type="evidence" value="ECO:0000318"/>
    <property type="project" value="GO_Central"/>
</dbReference>
<keyword evidence="2" id="KW-0833">Ubl conjugation pathway</keyword>
<evidence type="ECO:0000256" key="1">
    <source>
        <dbReference type="ARBA" id="ARBA00022679"/>
    </source>
</evidence>
<dbReference type="eggNOG" id="KOG0895">
    <property type="taxonomic scope" value="Eukaryota"/>
</dbReference>
<dbReference type="InterPro" id="IPR016135">
    <property type="entry name" value="UBQ-conjugating_enzyme/RWD"/>
</dbReference>
<dbReference type="GO" id="GO:0043066">
    <property type="term" value="P:negative regulation of apoptotic process"/>
    <property type="evidence" value="ECO:0000318"/>
    <property type="project" value="GO_Central"/>
</dbReference>
<evidence type="ECO:0000259" key="3">
    <source>
        <dbReference type="PROSITE" id="PS50127"/>
    </source>
</evidence>
<reference evidence="4 5" key="1">
    <citation type="journal article" date="2008" name="Nature">
        <title>The Trichoplax genome and the nature of placozoans.</title>
        <authorList>
            <person name="Srivastava M."/>
            <person name="Begovic E."/>
            <person name="Chapman J."/>
            <person name="Putnam N.H."/>
            <person name="Hellsten U."/>
            <person name="Kawashima T."/>
            <person name="Kuo A."/>
            <person name="Mitros T."/>
            <person name="Salamov A."/>
            <person name="Carpenter M.L."/>
            <person name="Signorovitch A.Y."/>
            <person name="Moreno M.A."/>
            <person name="Kamm K."/>
            <person name="Grimwood J."/>
            <person name="Schmutz J."/>
            <person name="Shapiro H."/>
            <person name="Grigoriev I.V."/>
            <person name="Buss L.W."/>
            <person name="Schierwater B."/>
            <person name="Dellaporta S.L."/>
            <person name="Rokhsar D.S."/>
        </authorList>
    </citation>
    <scope>NUCLEOTIDE SEQUENCE [LARGE SCALE GENOMIC DNA]</scope>
    <source>
        <strain evidence="4 5">Grell-BS-1999</strain>
    </source>
</reference>
<feature type="domain" description="UBC core" evidence="3">
    <location>
        <begin position="415"/>
        <end position="582"/>
    </location>
</feature>
<dbReference type="SUPFAM" id="SSF54495">
    <property type="entry name" value="UBC-like"/>
    <property type="match status" value="1"/>
</dbReference>
<dbReference type="Proteomes" id="UP000009022">
    <property type="component" value="Unassembled WGS sequence"/>
</dbReference>
<dbReference type="GeneID" id="6754448"/>
<dbReference type="Pfam" id="PF00179">
    <property type="entry name" value="UQ_con"/>
    <property type="match status" value="1"/>
</dbReference>
<dbReference type="HOGENOM" id="CLU_382760_0_0_1"/>
<organism evidence="4 5">
    <name type="scientific">Trichoplax adhaerens</name>
    <name type="common">Trichoplax reptans</name>
    <dbReference type="NCBI Taxonomy" id="10228"/>
    <lineage>
        <taxon>Eukaryota</taxon>
        <taxon>Metazoa</taxon>
        <taxon>Placozoa</taxon>
        <taxon>Uniplacotomia</taxon>
        <taxon>Trichoplacea</taxon>
        <taxon>Trichoplacidae</taxon>
        <taxon>Trichoplax</taxon>
    </lineage>
</organism>
<evidence type="ECO:0000313" key="4">
    <source>
        <dbReference type="EMBL" id="EDV23709.1"/>
    </source>
</evidence>
<keyword evidence="5" id="KW-1185">Reference proteome</keyword>
<evidence type="ECO:0000256" key="2">
    <source>
        <dbReference type="ARBA" id="ARBA00022786"/>
    </source>
</evidence>
<dbReference type="Gene3D" id="3.10.110.10">
    <property type="entry name" value="Ubiquitin Conjugating Enzyme"/>
    <property type="match status" value="1"/>
</dbReference>
<dbReference type="OrthoDB" id="2196114at2759"/>
<keyword evidence="1" id="KW-0808">Transferase</keyword>
<dbReference type="KEGG" id="tad:TRIADDRAFT_26979"/>
<dbReference type="PROSITE" id="PS50127">
    <property type="entry name" value="UBC_2"/>
    <property type="match status" value="1"/>
</dbReference>
<name>B3S0V0_TRIAD</name>
<dbReference type="FunFam" id="3.10.110.10:FF:000014">
    <property type="entry name" value="Baculoviral IAP repeat-containing protein 6"/>
    <property type="match status" value="1"/>
</dbReference>
<dbReference type="GO" id="GO:0061631">
    <property type="term" value="F:ubiquitin conjugating enzyme activity"/>
    <property type="evidence" value="ECO:0000318"/>
    <property type="project" value="GO_Central"/>
</dbReference>
<dbReference type="STRING" id="10228.B3S0V0"/>
<dbReference type="OMA" id="RSRWDIE"/>
<dbReference type="EMBL" id="DS985246">
    <property type="protein sequence ID" value="EDV23709.1"/>
    <property type="molecule type" value="Genomic_DNA"/>
</dbReference>